<accession>X0XAN3</accession>
<dbReference type="EMBL" id="BARS01038383">
    <property type="protein sequence ID" value="GAG21991.1"/>
    <property type="molecule type" value="Genomic_DNA"/>
</dbReference>
<protein>
    <submittedName>
        <fullName evidence="1">Uncharacterized protein</fullName>
    </submittedName>
</protein>
<proteinExistence type="predicted"/>
<sequence>EAVILHSYTAPLMRRLDEINLKKKQEELEKCQVQDRIQ</sequence>
<evidence type="ECO:0000313" key="1">
    <source>
        <dbReference type="EMBL" id="GAG21991.1"/>
    </source>
</evidence>
<reference evidence="1" key="1">
    <citation type="journal article" date="2014" name="Front. Microbiol.">
        <title>High frequency of phylogenetically diverse reductive dehalogenase-homologous genes in deep subseafloor sedimentary metagenomes.</title>
        <authorList>
            <person name="Kawai M."/>
            <person name="Futagami T."/>
            <person name="Toyoda A."/>
            <person name="Takaki Y."/>
            <person name="Nishi S."/>
            <person name="Hori S."/>
            <person name="Arai W."/>
            <person name="Tsubouchi T."/>
            <person name="Morono Y."/>
            <person name="Uchiyama I."/>
            <person name="Ito T."/>
            <person name="Fujiyama A."/>
            <person name="Inagaki F."/>
            <person name="Takami H."/>
        </authorList>
    </citation>
    <scope>NUCLEOTIDE SEQUENCE</scope>
    <source>
        <strain evidence="1">Expedition CK06-06</strain>
    </source>
</reference>
<organism evidence="1">
    <name type="scientific">marine sediment metagenome</name>
    <dbReference type="NCBI Taxonomy" id="412755"/>
    <lineage>
        <taxon>unclassified sequences</taxon>
        <taxon>metagenomes</taxon>
        <taxon>ecological metagenomes</taxon>
    </lineage>
</organism>
<dbReference type="AlphaFoldDB" id="X0XAN3"/>
<gene>
    <name evidence="1" type="ORF">S01H1_58743</name>
</gene>
<feature type="non-terminal residue" evidence="1">
    <location>
        <position position="1"/>
    </location>
</feature>
<name>X0XAN3_9ZZZZ</name>
<comment type="caution">
    <text evidence="1">The sequence shown here is derived from an EMBL/GenBank/DDBJ whole genome shotgun (WGS) entry which is preliminary data.</text>
</comment>